<proteinExistence type="predicted"/>
<reference evidence="3" key="1">
    <citation type="submission" date="2020-12" db="UniProtKB">
        <authorList>
            <consortium name="WormBaseParasite"/>
        </authorList>
    </citation>
    <scope>IDENTIFICATION</scope>
    <source>
        <strain evidence="3">MHco3</strain>
    </source>
</reference>
<dbReference type="WBParaSite" id="HCON_00181430-00001">
    <property type="protein sequence ID" value="HCON_00181430-00001"/>
    <property type="gene ID" value="HCON_00181430"/>
</dbReference>
<evidence type="ECO:0000313" key="2">
    <source>
        <dbReference type="Proteomes" id="UP000025227"/>
    </source>
</evidence>
<feature type="region of interest" description="Disordered" evidence="1">
    <location>
        <begin position="74"/>
        <end position="97"/>
    </location>
</feature>
<evidence type="ECO:0000313" key="3">
    <source>
        <dbReference type="WBParaSite" id="HCON_00181430-00001"/>
    </source>
</evidence>
<sequence>MTNDLAPELSRRNARRVRAIQHAVERMMLEISLYTQVQMGIRIFELRHRSKIKDTPRNRRSGEPDTFCDIVMTAEPGRLRTGSRQTSDERHEAASSIVRPLHEKNVLAVSFKPSTIQ</sequence>
<organism evidence="2 3">
    <name type="scientific">Haemonchus contortus</name>
    <name type="common">Barber pole worm</name>
    <dbReference type="NCBI Taxonomy" id="6289"/>
    <lineage>
        <taxon>Eukaryota</taxon>
        <taxon>Metazoa</taxon>
        <taxon>Ecdysozoa</taxon>
        <taxon>Nematoda</taxon>
        <taxon>Chromadorea</taxon>
        <taxon>Rhabditida</taxon>
        <taxon>Rhabditina</taxon>
        <taxon>Rhabditomorpha</taxon>
        <taxon>Strongyloidea</taxon>
        <taxon>Trichostrongylidae</taxon>
        <taxon>Haemonchus</taxon>
    </lineage>
</organism>
<evidence type="ECO:0000256" key="1">
    <source>
        <dbReference type="SAM" id="MobiDB-lite"/>
    </source>
</evidence>
<accession>A0A7I4Z4M0</accession>
<dbReference type="OrthoDB" id="407509at2759"/>
<name>A0A7I4Z4M0_HAECO</name>
<protein>
    <submittedName>
        <fullName evidence="3">Resolvase/invertase-type recombinase catalytic domain-containing protein</fullName>
    </submittedName>
</protein>
<dbReference type="AlphaFoldDB" id="A0A7I4Z4M0"/>
<keyword evidence="2" id="KW-1185">Reference proteome</keyword>
<dbReference type="Proteomes" id="UP000025227">
    <property type="component" value="Unplaced"/>
</dbReference>